<reference evidence="2 3" key="1">
    <citation type="submission" date="2018-03" db="EMBL/GenBank/DDBJ databases">
        <title>Genomic Encyclopedia of Archaeal and Bacterial Type Strains, Phase II (KMG-II): from individual species to whole genera.</title>
        <authorList>
            <person name="Goeker M."/>
        </authorList>
    </citation>
    <scope>NUCLEOTIDE SEQUENCE [LARGE SCALE GENOMIC DNA]</scope>
    <source>
        <strain evidence="2 3">DSM 29328</strain>
    </source>
</reference>
<proteinExistence type="predicted"/>
<keyword evidence="1" id="KW-0812">Transmembrane</keyword>
<keyword evidence="1" id="KW-0472">Membrane</keyword>
<dbReference type="AlphaFoldDB" id="A0A2T0RF00"/>
<dbReference type="RefSeq" id="WP_106208273.1">
    <property type="nucleotide sequence ID" value="NZ_PVTD01000018.1"/>
</dbReference>
<evidence type="ECO:0000313" key="3">
    <source>
        <dbReference type="Proteomes" id="UP000239480"/>
    </source>
</evidence>
<dbReference type="InterPro" id="IPR011223">
    <property type="entry name" value="UCP028770"/>
</dbReference>
<evidence type="ECO:0000256" key="1">
    <source>
        <dbReference type="SAM" id="Phobius"/>
    </source>
</evidence>
<evidence type="ECO:0000313" key="2">
    <source>
        <dbReference type="EMBL" id="PRY19774.1"/>
    </source>
</evidence>
<accession>A0A2T0RF00</accession>
<feature type="transmembrane region" description="Helical" evidence="1">
    <location>
        <begin position="6"/>
        <end position="26"/>
    </location>
</feature>
<dbReference type="Pfam" id="PF11742">
    <property type="entry name" value="DUF3302"/>
    <property type="match status" value="1"/>
</dbReference>
<keyword evidence="3" id="KW-1185">Reference proteome</keyword>
<sequence>MSGLDIFAWIVLIVLAITLIAGFIALAMLPGKIATQRDHPQREAITVAGWFGALTGGVFWPLALIWAFSRPPLLAGATVDPKPNSGEGVSS</sequence>
<gene>
    <name evidence="2" type="ORF">CLV78_11817</name>
</gene>
<comment type="caution">
    <text evidence="2">The sequence shown here is derived from an EMBL/GenBank/DDBJ whole genome shotgun (WGS) entry which is preliminary data.</text>
</comment>
<organism evidence="2 3">
    <name type="scientific">Aliiruegeria haliotis</name>
    <dbReference type="NCBI Taxonomy" id="1280846"/>
    <lineage>
        <taxon>Bacteria</taxon>
        <taxon>Pseudomonadati</taxon>
        <taxon>Pseudomonadota</taxon>
        <taxon>Alphaproteobacteria</taxon>
        <taxon>Rhodobacterales</taxon>
        <taxon>Roseobacteraceae</taxon>
        <taxon>Aliiruegeria</taxon>
    </lineage>
</organism>
<dbReference type="EMBL" id="PVTD01000018">
    <property type="protein sequence ID" value="PRY19774.1"/>
    <property type="molecule type" value="Genomic_DNA"/>
</dbReference>
<protein>
    <submittedName>
        <fullName evidence="2">Uncharacterized protein DUF3302</fullName>
    </submittedName>
</protein>
<name>A0A2T0RF00_9RHOB</name>
<feature type="transmembrane region" description="Helical" evidence="1">
    <location>
        <begin position="47"/>
        <end position="68"/>
    </location>
</feature>
<dbReference type="OrthoDB" id="5737744at2"/>
<dbReference type="Proteomes" id="UP000239480">
    <property type="component" value="Unassembled WGS sequence"/>
</dbReference>
<keyword evidence="1" id="KW-1133">Transmembrane helix</keyword>